<name>A0ABW0N6Q3_9BURK</name>
<feature type="transmembrane region" description="Helical" evidence="1">
    <location>
        <begin position="62"/>
        <end position="83"/>
    </location>
</feature>
<gene>
    <name evidence="2" type="ORF">ACFPOE_02215</name>
</gene>
<feature type="transmembrane region" description="Helical" evidence="1">
    <location>
        <begin position="28"/>
        <end position="50"/>
    </location>
</feature>
<keyword evidence="1" id="KW-0472">Membrane</keyword>
<dbReference type="EMBL" id="JBHSMF010000002">
    <property type="protein sequence ID" value="MFC5496334.1"/>
    <property type="molecule type" value="Genomic_DNA"/>
</dbReference>
<evidence type="ECO:0000256" key="1">
    <source>
        <dbReference type="SAM" id="Phobius"/>
    </source>
</evidence>
<protein>
    <submittedName>
        <fullName evidence="2">GlsB/YeaQ/YmgE family stress response membrane protein</fullName>
    </submittedName>
</protein>
<sequence>MELLAGILIGALMGSAAAAMMRVQSSRGVYLHAMLGVVGAAIGGVALSLLFPGSWSEIQDDFLVWCVTGAAGVLALATVANVLELALDLETS</sequence>
<evidence type="ECO:0000313" key="2">
    <source>
        <dbReference type="EMBL" id="MFC5496334.1"/>
    </source>
</evidence>
<organism evidence="2 3">
    <name type="scientific">Caenimonas terrae</name>
    <dbReference type="NCBI Taxonomy" id="696074"/>
    <lineage>
        <taxon>Bacteria</taxon>
        <taxon>Pseudomonadati</taxon>
        <taxon>Pseudomonadota</taxon>
        <taxon>Betaproteobacteria</taxon>
        <taxon>Burkholderiales</taxon>
        <taxon>Comamonadaceae</taxon>
        <taxon>Caenimonas</taxon>
    </lineage>
</organism>
<comment type="caution">
    <text evidence="2">The sequence shown here is derived from an EMBL/GenBank/DDBJ whole genome shotgun (WGS) entry which is preliminary data.</text>
</comment>
<accession>A0ABW0N6Q3</accession>
<keyword evidence="1" id="KW-0812">Transmembrane</keyword>
<evidence type="ECO:0000313" key="3">
    <source>
        <dbReference type="Proteomes" id="UP001596037"/>
    </source>
</evidence>
<reference evidence="3" key="1">
    <citation type="journal article" date="2019" name="Int. J. Syst. Evol. Microbiol.">
        <title>The Global Catalogue of Microorganisms (GCM) 10K type strain sequencing project: providing services to taxonomists for standard genome sequencing and annotation.</title>
        <authorList>
            <consortium name="The Broad Institute Genomics Platform"/>
            <consortium name="The Broad Institute Genome Sequencing Center for Infectious Disease"/>
            <person name="Wu L."/>
            <person name="Ma J."/>
        </authorList>
    </citation>
    <scope>NUCLEOTIDE SEQUENCE [LARGE SCALE GENOMIC DNA]</scope>
    <source>
        <strain evidence="3">CCUG 57401</strain>
    </source>
</reference>
<keyword evidence="1" id="KW-1133">Transmembrane helix</keyword>
<proteinExistence type="predicted"/>
<dbReference type="Proteomes" id="UP001596037">
    <property type="component" value="Unassembled WGS sequence"/>
</dbReference>
<keyword evidence="3" id="KW-1185">Reference proteome</keyword>
<dbReference type="RefSeq" id="WP_376848359.1">
    <property type="nucleotide sequence ID" value="NZ_JBHSMF010000002.1"/>
</dbReference>